<evidence type="ECO:0000256" key="7">
    <source>
        <dbReference type="ARBA" id="ARBA00022723"/>
    </source>
</evidence>
<comment type="caution">
    <text evidence="15">The sequence shown here is derived from an EMBL/GenBank/DDBJ whole genome shotgun (WGS) entry which is preliminary data.</text>
</comment>
<dbReference type="AlphaFoldDB" id="A0A934S8A4"/>
<dbReference type="SUPFAM" id="SSF57783">
    <property type="entry name" value="Zinc beta-ribbon"/>
    <property type="match status" value="1"/>
</dbReference>
<dbReference type="PANTHER" id="PTHR30313:SF2">
    <property type="entry name" value="DNA PRIMASE"/>
    <property type="match status" value="1"/>
</dbReference>
<feature type="compositionally biased region" description="Acidic residues" evidence="13">
    <location>
        <begin position="126"/>
        <end position="136"/>
    </location>
</feature>
<sequence>MISEHTIERIRQEADIASIIGGFVNLKKSGSAYEACCPFHNEKSPSFKVTPDKGRFHCFGCGKGGDVIQFIQEHEGKSFIDAVEYLGQKLGLTIEDDDLPPTPAGRLSISAYRYEEPLPELPPAVEDPEPEEDDDLPPLAKPVKKSFDWKSKVEAFTDEHAAKLAEWRGFSREFVDWLKREQLIGVHNGSFAIPVAGPDGEVNRCHYRLPKGWAYFPKEGDSTALVVGDPLHAAHTLIFESQWDAFSVLDLLGHHFDPAPFAAIITRGANSNTDVSKLPIPNLIAVPQNDPDEKRSKTTGRTPAEEWLHKITENKNSDTEFAVAQIPKDHKDANDWIRDTNPSNEEVFRRIVETAQNPALKGVLTVDDLLDYDTQNDESSLIGYEKRFLGRGGSMVVIGQSGIGKSTLTTGFASHAAAGVPWNGIKFRKPLKTLVIQAENDEGDLKEMLDGVFAIMRRDTFTKEQIRAFRKNLIFRQETEKTGEEFCKWLESVIRETKADLVLIDPLLSYIGDDISQQKVASQFLRNWLQPVLKRTGAMITVIHHTGKPPKDRSSMKSWSDSDYSYLGIGSSELVNWARAVMVIVETKEPGTFQLRITKRGKRAGMVDQFTGHVVNQIYLRHGGFAEGQSWQQTRYEEEEEEPKRGPGRPPKSENKPVSVEGYLRYVGACTTHQDALKAIMGGNNMSIVRAKAVVTEMIRVGLLVRGADGFYRKSELARTRSSTDESPHEENTVERCLL</sequence>
<keyword evidence="5" id="KW-0548">Nucleotidyltransferase</keyword>
<keyword evidence="12" id="KW-0804">Transcription</keyword>
<dbReference type="InterPro" id="IPR050219">
    <property type="entry name" value="DnaG_primase"/>
</dbReference>
<dbReference type="EMBL" id="JAENIJ010000025">
    <property type="protein sequence ID" value="MBK1883648.1"/>
    <property type="molecule type" value="Genomic_DNA"/>
</dbReference>
<dbReference type="Proteomes" id="UP000603141">
    <property type="component" value="Unassembled WGS sequence"/>
</dbReference>
<dbReference type="Pfam" id="PF13481">
    <property type="entry name" value="AAA_25"/>
    <property type="match status" value="1"/>
</dbReference>
<feature type="domain" description="Zinc finger CHC2-type" evidence="14">
    <location>
        <begin position="33"/>
        <end position="87"/>
    </location>
</feature>
<evidence type="ECO:0000256" key="8">
    <source>
        <dbReference type="ARBA" id="ARBA00022771"/>
    </source>
</evidence>
<gene>
    <name evidence="15" type="ORF">JIN85_14600</name>
</gene>
<evidence type="ECO:0000256" key="10">
    <source>
        <dbReference type="ARBA" id="ARBA00022842"/>
    </source>
</evidence>
<dbReference type="SUPFAM" id="SSF52540">
    <property type="entry name" value="P-loop containing nucleoside triphosphate hydrolases"/>
    <property type="match status" value="1"/>
</dbReference>
<dbReference type="SMART" id="SM00400">
    <property type="entry name" value="ZnF_CHCC"/>
    <property type="match status" value="1"/>
</dbReference>
<evidence type="ECO:0000256" key="11">
    <source>
        <dbReference type="ARBA" id="ARBA00023125"/>
    </source>
</evidence>
<dbReference type="InterPro" id="IPR002694">
    <property type="entry name" value="Znf_CHC2"/>
</dbReference>
<evidence type="ECO:0000256" key="12">
    <source>
        <dbReference type="ARBA" id="ARBA00023163"/>
    </source>
</evidence>
<dbReference type="Gene3D" id="3.90.580.10">
    <property type="entry name" value="Zinc finger, CHC2-type domain"/>
    <property type="match status" value="1"/>
</dbReference>
<evidence type="ECO:0000256" key="3">
    <source>
        <dbReference type="ARBA" id="ARBA00022515"/>
    </source>
</evidence>
<evidence type="ECO:0000256" key="9">
    <source>
        <dbReference type="ARBA" id="ARBA00022833"/>
    </source>
</evidence>
<evidence type="ECO:0000256" key="2">
    <source>
        <dbReference type="ARBA" id="ARBA00022478"/>
    </source>
</evidence>
<evidence type="ECO:0000259" key="14">
    <source>
        <dbReference type="SMART" id="SM00400"/>
    </source>
</evidence>
<dbReference type="InterPro" id="IPR036977">
    <property type="entry name" value="DNA_primase_Znf_CHC2"/>
</dbReference>
<evidence type="ECO:0000313" key="16">
    <source>
        <dbReference type="Proteomes" id="UP000603141"/>
    </source>
</evidence>
<feature type="region of interest" description="Disordered" evidence="13">
    <location>
        <begin position="631"/>
        <end position="657"/>
    </location>
</feature>
<organism evidence="15 16">
    <name type="scientific">Luteolibacter pohnpeiensis</name>
    <dbReference type="NCBI Taxonomy" id="454153"/>
    <lineage>
        <taxon>Bacteria</taxon>
        <taxon>Pseudomonadati</taxon>
        <taxon>Verrucomicrobiota</taxon>
        <taxon>Verrucomicrobiia</taxon>
        <taxon>Verrucomicrobiales</taxon>
        <taxon>Verrucomicrobiaceae</taxon>
        <taxon>Luteolibacter</taxon>
    </lineage>
</organism>
<dbReference type="GO" id="GO:0008270">
    <property type="term" value="F:zinc ion binding"/>
    <property type="evidence" value="ECO:0007669"/>
    <property type="project" value="UniProtKB-KW"/>
</dbReference>
<dbReference type="Pfam" id="PF01807">
    <property type="entry name" value="Zn_ribbon_DnaG"/>
    <property type="match status" value="1"/>
</dbReference>
<evidence type="ECO:0000256" key="1">
    <source>
        <dbReference type="ARBA" id="ARBA00001947"/>
    </source>
</evidence>
<dbReference type="GO" id="GO:0003677">
    <property type="term" value="F:DNA binding"/>
    <property type="evidence" value="ECO:0007669"/>
    <property type="project" value="UniProtKB-KW"/>
</dbReference>
<accession>A0A934S8A4</accession>
<keyword evidence="6" id="KW-0235">DNA replication</keyword>
<keyword evidence="3" id="KW-0639">Primosome</keyword>
<feature type="region of interest" description="Disordered" evidence="13">
    <location>
        <begin position="719"/>
        <end position="739"/>
    </location>
</feature>
<dbReference type="GO" id="GO:0006269">
    <property type="term" value="P:DNA replication, synthesis of primer"/>
    <property type="evidence" value="ECO:0007669"/>
    <property type="project" value="UniProtKB-KW"/>
</dbReference>
<keyword evidence="7" id="KW-0479">Metal-binding</keyword>
<dbReference type="PANTHER" id="PTHR30313">
    <property type="entry name" value="DNA PRIMASE"/>
    <property type="match status" value="1"/>
</dbReference>
<dbReference type="GO" id="GO:0000428">
    <property type="term" value="C:DNA-directed RNA polymerase complex"/>
    <property type="evidence" value="ECO:0007669"/>
    <property type="project" value="UniProtKB-KW"/>
</dbReference>
<keyword evidence="2" id="KW-0240">DNA-directed RNA polymerase</keyword>
<keyword evidence="4" id="KW-0808">Transferase</keyword>
<name>A0A934S8A4_9BACT</name>
<dbReference type="GO" id="GO:1990077">
    <property type="term" value="C:primosome complex"/>
    <property type="evidence" value="ECO:0007669"/>
    <property type="project" value="UniProtKB-KW"/>
</dbReference>
<dbReference type="GO" id="GO:0003899">
    <property type="term" value="F:DNA-directed RNA polymerase activity"/>
    <property type="evidence" value="ECO:0007669"/>
    <property type="project" value="InterPro"/>
</dbReference>
<protein>
    <submittedName>
        <fullName evidence="15">AAA family ATPase</fullName>
    </submittedName>
</protein>
<proteinExistence type="predicted"/>
<evidence type="ECO:0000256" key="4">
    <source>
        <dbReference type="ARBA" id="ARBA00022679"/>
    </source>
</evidence>
<reference evidence="15" key="1">
    <citation type="submission" date="2021-01" db="EMBL/GenBank/DDBJ databases">
        <title>Modified the classification status of verrucomicrobia.</title>
        <authorList>
            <person name="Feng X."/>
        </authorList>
    </citation>
    <scope>NUCLEOTIDE SEQUENCE</scope>
    <source>
        <strain evidence="15">KCTC 22041</strain>
    </source>
</reference>
<comment type="cofactor">
    <cofactor evidence="1">
        <name>Zn(2+)</name>
        <dbReference type="ChEBI" id="CHEBI:29105"/>
    </cofactor>
</comment>
<feature type="region of interest" description="Disordered" evidence="13">
    <location>
        <begin position="119"/>
        <end position="140"/>
    </location>
</feature>
<evidence type="ECO:0000313" key="15">
    <source>
        <dbReference type="EMBL" id="MBK1883648.1"/>
    </source>
</evidence>
<evidence type="ECO:0000256" key="5">
    <source>
        <dbReference type="ARBA" id="ARBA00022695"/>
    </source>
</evidence>
<keyword evidence="10" id="KW-0460">Magnesium</keyword>
<evidence type="ECO:0000256" key="13">
    <source>
        <dbReference type="SAM" id="MobiDB-lite"/>
    </source>
</evidence>
<keyword evidence="16" id="KW-1185">Reference proteome</keyword>
<keyword evidence="11" id="KW-0238">DNA-binding</keyword>
<evidence type="ECO:0000256" key="6">
    <source>
        <dbReference type="ARBA" id="ARBA00022705"/>
    </source>
</evidence>
<dbReference type="FunFam" id="3.90.580.10:FF:000001">
    <property type="entry name" value="DNA primase"/>
    <property type="match status" value="1"/>
</dbReference>
<dbReference type="GO" id="GO:0005737">
    <property type="term" value="C:cytoplasm"/>
    <property type="evidence" value="ECO:0007669"/>
    <property type="project" value="TreeGrafter"/>
</dbReference>
<dbReference type="RefSeq" id="WP_200272009.1">
    <property type="nucleotide sequence ID" value="NZ_JAENIJ010000025.1"/>
</dbReference>
<dbReference type="InterPro" id="IPR027417">
    <property type="entry name" value="P-loop_NTPase"/>
</dbReference>
<dbReference type="Gene3D" id="3.40.50.300">
    <property type="entry name" value="P-loop containing nucleotide triphosphate hydrolases"/>
    <property type="match status" value="1"/>
</dbReference>
<keyword evidence="8" id="KW-0863">Zinc-finger</keyword>
<keyword evidence="9" id="KW-0862">Zinc</keyword>